<dbReference type="AlphaFoldDB" id="A0AAN6PBR1"/>
<sequence length="396" mass="43739">MCLLESSHYKCGHTYQSKVRTCNQYHEKKAEPVPTLRRLFTRKRADCGDLTQVNHDVATVCSVTCAKRLIDMQNRRKKELVRREEEIRGRARASTREYEQNKKKEEEALRRQRVERARAERGQNQPRMPFASSTNGPGASVSRSNGRHLRPNDTGTLDDPRVRIQASWQKPQARFQAQVPPSQAIAAKKKPAVVSPPRGIPQPSRARILAGSSTGGSSTRQQQPRSGGQTQQTSQQQRSRFQSAQGPPAPPDLNNKPLPAVPPNGAWRPRHPDLAPAPLTLSPNPREKTKAARPPPAPQPPGVRAKPAGYKRDPTMTVPPRKPVGAGASRAPPPAAAAPPPQAGSSIPRYRPNPVFANRQGNTKQQDKKKGWFKRLVSGSDSDEWVSEDAARVERG</sequence>
<feature type="compositionally biased region" description="Low complexity" evidence="1">
    <location>
        <begin position="211"/>
        <end position="246"/>
    </location>
</feature>
<gene>
    <name evidence="2" type="ORF">C8A01DRAFT_38353</name>
</gene>
<feature type="region of interest" description="Disordered" evidence="1">
    <location>
        <begin position="79"/>
        <end position="396"/>
    </location>
</feature>
<evidence type="ECO:0000256" key="1">
    <source>
        <dbReference type="SAM" id="MobiDB-lite"/>
    </source>
</evidence>
<name>A0AAN6PBR1_9PEZI</name>
<dbReference type="EMBL" id="MU854453">
    <property type="protein sequence ID" value="KAK4035149.1"/>
    <property type="molecule type" value="Genomic_DNA"/>
</dbReference>
<proteinExistence type="predicted"/>
<accession>A0AAN6PBR1</accession>
<evidence type="ECO:0000313" key="3">
    <source>
        <dbReference type="Proteomes" id="UP001303115"/>
    </source>
</evidence>
<protein>
    <submittedName>
        <fullName evidence="2">Uncharacterized protein</fullName>
    </submittedName>
</protein>
<comment type="caution">
    <text evidence="2">The sequence shown here is derived from an EMBL/GenBank/DDBJ whole genome shotgun (WGS) entry which is preliminary data.</text>
</comment>
<feature type="compositionally biased region" description="Pro residues" evidence="1">
    <location>
        <begin position="331"/>
        <end position="342"/>
    </location>
</feature>
<feature type="compositionally biased region" description="Polar residues" evidence="1">
    <location>
        <begin position="122"/>
        <end position="144"/>
    </location>
</feature>
<evidence type="ECO:0000313" key="2">
    <source>
        <dbReference type="EMBL" id="KAK4035149.1"/>
    </source>
</evidence>
<keyword evidence="3" id="KW-1185">Reference proteome</keyword>
<feature type="compositionally biased region" description="Basic and acidic residues" evidence="1">
    <location>
        <begin position="81"/>
        <end position="121"/>
    </location>
</feature>
<reference evidence="3" key="1">
    <citation type="journal article" date="2023" name="Mol. Phylogenet. Evol.">
        <title>Genome-scale phylogeny and comparative genomics of the fungal order Sordariales.</title>
        <authorList>
            <person name="Hensen N."/>
            <person name="Bonometti L."/>
            <person name="Westerberg I."/>
            <person name="Brannstrom I.O."/>
            <person name="Guillou S."/>
            <person name="Cros-Aarteil S."/>
            <person name="Calhoun S."/>
            <person name="Haridas S."/>
            <person name="Kuo A."/>
            <person name="Mondo S."/>
            <person name="Pangilinan J."/>
            <person name="Riley R."/>
            <person name="LaButti K."/>
            <person name="Andreopoulos B."/>
            <person name="Lipzen A."/>
            <person name="Chen C."/>
            <person name="Yan M."/>
            <person name="Daum C."/>
            <person name="Ng V."/>
            <person name="Clum A."/>
            <person name="Steindorff A."/>
            <person name="Ohm R.A."/>
            <person name="Martin F."/>
            <person name="Silar P."/>
            <person name="Natvig D.O."/>
            <person name="Lalanne C."/>
            <person name="Gautier V."/>
            <person name="Ament-Velasquez S.L."/>
            <person name="Kruys A."/>
            <person name="Hutchinson M.I."/>
            <person name="Powell A.J."/>
            <person name="Barry K."/>
            <person name="Miller A.N."/>
            <person name="Grigoriev I.V."/>
            <person name="Debuchy R."/>
            <person name="Gladieux P."/>
            <person name="Hiltunen Thoren M."/>
            <person name="Johannesson H."/>
        </authorList>
    </citation>
    <scope>NUCLEOTIDE SEQUENCE [LARGE SCALE GENOMIC DNA]</scope>
    <source>
        <strain evidence="3">CBS 284.82</strain>
    </source>
</reference>
<dbReference type="Proteomes" id="UP001303115">
    <property type="component" value="Unassembled WGS sequence"/>
</dbReference>
<organism evidence="2 3">
    <name type="scientific">Parachaetomium inaequale</name>
    <dbReference type="NCBI Taxonomy" id="2588326"/>
    <lineage>
        <taxon>Eukaryota</taxon>
        <taxon>Fungi</taxon>
        <taxon>Dikarya</taxon>
        <taxon>Ascomycota</taxon>
        <taxon>Pezizomycotina</taxon>
        <taxon>Sordariomycetes</taxon>
        <taxon>Sordariomycetidae</taxon>
        <taxon>Sordariales</taxon>
        <taxon>Chaetomiaceae</taxon>
        <taxon>Parachaetomium</taxon>
    </lineage>
</organism>